<gene>
    <name evidence="1" type="ORF">SAMN05192553_102109</name>
</gene>
<keyword evidence="2" id="KW-1185">Reference proteome</keyword>
<name>A0A1H6VVC2_9BACT</name>
<proteinExistence type="predicted"/>
<evidence type="ECO:0000313" key="2">
    <source>
        <dbReference type="Proteomes" id="UP000199403"/>
    </source>
</evidence>
<evidence type="ECO:0000313" key="1">
    <source>
        <dbReference type="EMBL" id="SEJ04580.1"/>
    </source>
</evidence>
<dbReference type="STRING" id="1416801.SAMN05192553_102109"/>
<protein>
    <submittedName>
        <fullName evidence="1">Uncharacterized protein</fullName>
    </submittedName>
</protein>
<accession>A0A1H6VVC2</accession>
<dbReference type="RefSeq" id="WP_092170564.1">
    <property type="nucleotide sequence ID" value="NZ_FNZH01000002.1"/>
</dbReference>
<dbReference type="AlphaFoldDB" id="A0A1H6VVC2"/>
<sequence>MKNLEAMKLRKLTILLLGIIVSIFTLQGCMQDEEANLDSADQAQEVELIENSVLAENYSDDEVALADMAEFQARTGYNNRTSVCFMTTWDSDNRILIIDFGNGCVGPYGKERKGKIIVSYADEEGLFMSDRTIAFDNYFVNNVQITGEIVIERAVRNEDGNLQNTYTVTDYALTFSNEETFTINGNRIREWIEGEGDNNPAAHKFEINGVLSGVSTRGVNWSQTILEPIIVDFGCSTEGNMLRTSGSKEIKYSLRNRERSRLVEYGDGNCDNEYIVTIGNRVVTIQGE</sequence>
<dbReference type="PROSITE" id="PS51257">
    <property type="entry name" value="PROKAR_LIPOPROTEIN"/>
    <property type="match status" value="1"/>
</dbReference>
<dbReference type="Proteomes" id="UP000199403">
    <property type="component" value="Unassembled WGS sequence"/>
</dbReference>
<reference evidence="2" key="1">
    <citation type="submission" date="2016-10" db="EMBL/GenBank/DDBJ databases">
        <authorList>
            <person name="Varghese N."/>
            <person name="Submissions S."/>
        </authorList>
    </citation>
    <scope>NUCLEOTIDE SEQUENCE [LARGE SCALE GENOMIC DNA]</scope>
    <source>
        <strain evidence="2">IBRC-M 10761</strain>
    </source>
</reference>
<dbReference type="EMBL" id="FNZH01000002">
    <property type="protein sequence ID" value="SEJ04580.1"/>
    <property type="molecule type" value="Genomic_DNA"/>
</dbReference>
<organism evidence="1 2">
    <name type="scientific">Cyclobacterium xiamenense</name>
    <dbReference type="NCBI Taxonomy" id="1297121"/>
    <lineage>
        <taxon>Bacteria</taxon>
        <taxon>Pseudomonadati</taxon>
        <taxon>Bacteroidota</taxon>
        <taxon>Cytophagia</taxon>
        <taxon>Cytophagales</taxon>
        <taxon>Cyclobacteriaceae</taxon>
        <taxon>Cyclobacterium</taxon>
    </lineage>
</organism>
<dbReference type="OrthoDB" id="1114031at2"/>